<dbReference type="FunFam" id="1.10.8.10:FF:000001">
    <property type="entry name" value="Elongation factor Ts"/>
    <property type="match status" value="1"/>
</dbReference>
<dbReference type="CDD" id="cd14275">
    <property type="entry name" value="UBA_EF-Ts"/>
    <property type="match status" value="1"/>
</dbReference>
<accession>A0A367ZQN4</accession>
<dbReference type="SUPFAM" id="SSF54713">
    <property type="entry name" value="Elongation factor Ts (EF-Ts), dimerisation domain"/>
    <property type="match status" value="2"/>
</dbReference>
<dbReference type="PANTHER" id="PTHR11741:SF0">
    <property type="entry name" value="ELONGATION FACTOR TS, MITOCHONDRIAL"/>
    <property type="match status" value="1"/>
</dbReference>
<feature type="region of interest" description="Involved in Mg(2+) ion dislocation from EF-Tu" evidence="5">
    <location>
        <begin position="81"/>
        <end position="84"/>
    </location>
</feature>
<dbReference type="HAMAP" id="MF_00050">
    <property type="entry name" value="EF_Ts"/>
    <property type="match status" value="1"/>
</dbReference>
<dbReference type="InterPro" id="IPR001816">
    <property type="entry name" value="Transl_elong_EFTs/EF1B"/>
</dbReference>
<comment type="caution">
    <text evidence="7">The sequence shown here is derived from an EMBL/GenBank/DDBJ whole genome shotgun (WGS) entry which is preliminary data.</text>
</comment>
<dbReference type="Gene3D" id="1.10.286.20">
    <property type="match status" value="1"/>
</dbReference>
<dbReference type="NCBIfam" id="TIGR00116">
    <property type="entry name" value="tsf"/>
    <property type="match status" value="1"/>
</dbReference>
<dbReference type="GO" id="GO:0003746">
    <property type="term" value="F:translation elongation factor activity"/>
    <property type="evidence" value="ECO:0007669"/>
    <property type="project" value="UniProtKB-UniRule"/>
</dbReference>
<dbReference type="InterPro" id="IPR009060">
    <property type="entry name" value="UBA-like_sf"/>
</dbReference>
<evidence type="ECO:0000256" key="4">
    <source>
        <dbReference type="ARBA" id="ARBA00022917"/>
    </source>
</evidence>
<sequence>MEITAKMVSELREKTGAGMMKCKEALIECKGNFEEAIDYLRKKGLASADNKAGRAASQGLIVAKTSPDRRTAVLLETNCETDFVARNAEFVSFTGKLADAVLATPTLGDLTALANHQLEGRTVDEIRKGLVAKIGENIQLGRVQRLTAPATGVFDTYIHGEGKLGVVIQLDCSKPDLANQPATIALAHEIALQVAAMNPFYPTRQQVPANVLAKEKEIILGQLQNDPKNAKKPQNILEKIVEGRLDKFYKERCLVEQVYVKDDTKTIQDLLTEYGKAHDATVTVTAFWRWAVGERPAETAPSSCCGGATGCCS</sequence>
<dbReference type="AlphaFoldDB" id="A0A367ZQN4"/>
<evidence type="ECO:0000256" key="3">
    <source>
        <dbReference type="ARBA" id="ARBA00022768"/>
    </source>
</evidence>
<keyword evidence="4 5" id="KW-0648">Protein biosynthesis</keyword>
<dbReference type="GO" id="GO:0005737">
    <property type="term" value="C:cytoplasm"/>
    <property type="evidence" value="ECO:0007669"/>
    <property type="project" value="UniProtKB-SubCell"/>
</dbReference>
<comment type="subcellular location">
    <subcellularLocation>
        <location evidence="5">Cytoplasm</location>
    </subcellularLocation>
</comment>
<gene>
    <name evidence="5" type="primary">tsf</name>
    <name evidence="7" type="ORF">OZSIB_3184</name>
</gene>
<dbReference type="InterPro" id="IPR018101">
    <property type="entry name" value="Transl_elong_Ts_CS"/>
</dbReference>
<evidence type="ECO:0000313" key="8">
    <source>
        <dbReference type="Proteomes" id="UP000252355"/>
    </source>
</evidence>
<dbReference type="InterPro" id="IPR014039">
    <property type="entry name" value="Transl_elong_EFTs/EF1B_dimer"/>
</dbReference>
<evidence type="ECO:0000259" key="6">
    <source>
        <dbReference type="Pfam" id="PF00889"/>
    </source>
</evidence>
<feature type="domain" description="Translation elongation factor EFTs/EF1B dimerisation" evidence="6">
    <location>
        <begin position="72"/>
        <end position="294"/>
    </location>
</feature>
<evidence type="ECO:0000256" key="1">
    <source>
        <dbReference type="ARBA" id="ARBA00005532"/>
    </source>
</evidence>
<evidence type="ECO:0000256" key="5">
    <source>
        <dbReference type="HAMAP-Rule" id="MF_00050"/>
    </source>
</evidence>
<dbReference type="Gene3D" id="1.10.8.10">
    <property type="entry name" value="DNA helicase RuvA subunit, C-terminal domain"/>
    <property type="match status" value="1"/>
</dbReference>
<dbReference type="Pfam" id="PF00889">
    <property type="entry name" value="EF_TS"/>
    <property type="match status" value="1"/>
</dbReference>
<dbReference type="EMBL" id="QOQW01000006">
    <property type="protein sequence ID" value="RCK80438.1"/>
    <property type="molecule type" value="Genomic_DNA"/>
</dbReference>
<dbReference type="InterPro" id="IPR036402">
    <property type="entry name" value="EF-Ts_dimer_sf"/>
</dbReference>
<comment type="similarity">
    <text evidence="1 5">Belongs to the EF-Ts family.</text>
</comment>
<evidence type="ECO:0000256" key="2">
    <source>
        <dbReference type="ARBA" id="ARBA00016956"/>
    </source>
</evidence>
<keyword evidence="3 5" id="KW-0251">Elongation factor</keyword>
<dbReference type="Gene3D" id="3.30.479.20">
    <property type="entry name" value="Elongation factor Ts, dimerisation domain"/>
    <property type="match status" value="2"/>
</dbReference>
<dbReference type="PROSITE" id="PS01126">
    <property type="entry name" value="EF_TS_1"/>
    <property type="match status" value="1"/>
</dbReference>
<name>A0A367ZQN4_9BACT</name>
<dbReference type="SUPFAM" id="SSF46934">
    <property type="entry name" value="UBA-like"/>
    <property type="match status" value="1"/>
</dbReference>
<dbReference type="FunFam" id="1.10.286.20:FF:000001">
    <property type="entry name" value="Elongation factor Ts"/>
    <property type="match status" value="1"/>
</dbReference>
<dbReference type="PANTHER" id="PTHR11741">
    <property type="entry name" value="ELONGATION FACTOR TS"/>
    <property type="match status" value="1"/>
</dbReference>
<dbReference type="Proteomes" id="UP000252355">
    <property type="component" value="Unassembled WGS sequence"/>
</dbReference>
<keyword evidence="5" id="KW-0963">Cytoplasm</keyword>
<protein>
    <recommendedName>
        <fullName evidence="2 5">Elongation factor Ts</fullName>
        <shortName evidence="5">EF-Ts</shortName>
    </recommendedName>
</protein>
<organism evidence="7 8">
    <name type="scientific">Candidatus Ozemobacter sibiricus</name>
    <dbReference type="NCBI Taxonomy" id="2268124"/>
    <lineage>
        <taxon>Bacteria</taxon>
        <taxon>Candidatus Ozemobacteria</taxon>
        <taxon>Candidatus Ozemobacterales</taxon>
        <taxon>Candidatus Ozemobacteraceae</taxon>
        <taxon>Candidatus Ozemobacter</taxon>
    </lineage>
</organism>
<comment type="function">
    <text evidence="5">Associates with the EF-Tu.GDP complex and induces the exchange of GDP to GTP. It remains bound to the aminoacyl-tRNA.EF-Tu.GTP complex up to the GTP hydrolysis stage on the ribosome.</text>
</comment>
<reference evidence="7 8" key="1">
    <citation type="submission" date="2018-05" db="EMBL/GenBank/DDBJ databases">
        <title>A metagenomic window into the 2 km-deep terrestrial subsurface aquifer revealed taxonomically and functionally diverse microbial community comprising novel uncultured bacterial lineages.</title>
        <authorList>
            <person name="Kadnikov V.V."/>
            <person name="Mardanov A.V."/>
            <person name="Beletsky A.V."/>
            <person name="Banks D."/>
            <person name="Pimenov N.V."/>
            <person name="Frank Y.A."/>
            <person name="Karnachuk O.V."/>
            <person name="Ravin N.V."/>
        </authorList>
    </citation>
    <scope>NUCLEOTIDE SEQUENCE [LARGE SCALE GENOMIC DNA]</scope>
    <source>
        <strain evidence="7">BY5</strain>
    </source>
</reference>
<proteinExistence type="inferred from homology"/>
<evidence type="ECO:0000313" key="7">
    <source>
        <dbReference type="EMBL" id="RCK80438.1"/>
    </source>
</evidence>